<dbReference type="InterPro" id="IPR013249">
    <property type="entry name" value="RNA_pol_sigma70_r4_t2"/>
</dbReference>
<dbReference type="NCBIfam" id="TIGR02937">
    <property type="entry name" value="sigma70-ECF"/>
    <property type="match status" value="1"/>
</dbReference>
<comment type="similarity">
    <text evidence="1">Belongs to the sigma-70 factor family. ECF subfamily.</text>
</comment>
<keyword evidence="4" id="KW-0804">Transcription</keyword>
<dbReference type="OrthoDB" id="659948at2"/>
<reference evidence="7 8" key="1">
    <citation type="submission" date="2018-10" db="EMBL/GenBank/DDBJ databases">
        <title>Genome sequencing of Mucilaginibacter sp. HYN0043.</title>
        <authorList>
            <person name="Kim M."/>
            <person name="Yi H."/>
        </authorList>
    </citation>
    <scope>NUCLEOTIDE SEQUENCE [LARGE SCALE GENOMIC DNA]</scope>
    <source>
        <strain evidence="7 8">HYN0043</strain>
    </source>
</reference>
<accession>A0A494VME6</accession>
<dbReference type="PANTHER" id="PTHR43133">
    <property type="entry name" value="RNA POLYMERASE ECF-TYPE SIGMA FACTO"/>
    <property type="match status" value="1"/>
</dbReference>
<dbReference type="Gene3D" id="1.10.10.10">
    <property type="entry name" value="Winged helix-like DNA-binding domain superfamily/Winged helix DNA-binding domain"/>
    <property type="match status" value="1"/>
</dbReference>
<dbReference type="InterPro" id="IPR007627">
    <property type="entry name" value="RNA_pol_sigma70_r2"/>
</dbReference>
<dbReference type="InterPro" id="IPR039425">
    <property type="entry name" value="RNA_pol_sigma-70-like"/>
</dbReference>
<keyword evidence="2" id="KW-0805">Transcription regulation</keyword>
<dbReference type="InterPro" id="IPR014284">
    <property type="entry name" value="RNA_pol_sigma-70_dom"/>
</dbReference>
<dbReference type="AlphaFoldDB" id="A0A494VME6"/>
<dbReference type="Pfam" id="PF08281">
    <property type="entry name" value="Sigma70_r4_2"/>
    <property type="match status" value="1"/>
</dbReference>
<dbReference type="KEGG" id="muh:HYN43_014735"/>
<dbReference type="Proteomes" id="UP000270046">
    <property type="component" value="Chromosome"/>
</dbReference>
<feature type="domain" description="RNA polymerase sigma factor 70 region 4 type 2" evidence="6">
    <location>
        <begin position="126"/>
        <end position="171"/>
    </location>
</feature>
<evidence type="ECO:0000313" key="8">
    <source>
        <dbReference type="Proteomes" id="UP000270046"/>
    </source>
</evidence>
<dbReference type="InterPro" id="IPR013324">
    <property type="entry name" value="RNA_pol_sigma_r3/r4-like"/>
</dbReference>
<evidence type="ECO:0000259" key="5">
    <source>
        <dbReference type="Pfam" id="PF04542"/>
    </source>
</evidence>
<evidence type="ECO:0000259" key="6">
    <source>
        <dbReference type="Pfam" id="PF08281"/>
    </source>
</evidence>
<evidence type="ECO:0000313" key="7">
    <source>
        <dbReference type="EMBL" id="AYL96477.1"/>
    </source>
</evidence>
<dbReference type="GO" id="GO:0003677">
    <property type="term" value="F:DNA binding"/>
    <property type="evidence" value="ECO:0007669"/>
    <property type="project" value="InterPro"/>
</dbReference>
<dbReference type="GO" id="GO:0006352">
    <property type="term" value="P:DNA-templated transcription initiation"/>
    <property type="evidence" value="ECO:0007669"/>
    <property type="project" value="InterPro"/>
</dbReference>
<evidence type="ECO:0000256" key="2">
    <source>
        <dbReference type="ARBA" id="ARBA00023015"/>
    </source>
</evidence>
<dbReference type="InterPro" id="IPR036388">
    <property type="entry name" value="WH-like_DNA-bd_sf"/>
</dbReference>
<evidence type="ECO:0000256" key="3">
    <source>
        <dbReference type="ARBA" id="ARBA00023082"/>
    </source>
</evidence>
<dbReference type="RefSeq" id="WP_119410076.1">
    <property type="nucleotide sequence ID" value="NZ_CP032869.1"/>
</dbReference>
<keyword evidence="3" id="KW-0731">Sigma factor</keyword>
<dbReference type="PANTHER" id="PTHR43133:SF46">
    <property type="entry name" value="RNA POLYMERASE SIGMA-70 FACTOR ECF SUBFAMILY"/>
    <property type="match status" value="1"/>
</dbReference>
<protein>
    <submittedName>
        <fullName evidence="7">Sigma-70 family RNA polymerase sigma factor</fullName>
    </submittedName>
</protein>
<feature type="domain" description="RNA polymerase sigma-70 region 2" evidence="5">
    <location>
        <begin position="24"/>
        <end position="87"/>
    </location>
</feature>
<gene>
    <name evidence="7" type="ORF">HYN43_014735</name>
</gene>
<dbReference type="SUPFAM" id="SSF88946">
    <property type="entry name" value="Sigma2 domain of RNA polymerase sigma factors"/>
    <property type="match status" value="1"/>
</dbReference>
<proteinExistence type="inferred from homology"/>
<dbReference type="InterPro" id="IPR013325">
    <property type="entry name" value="RNA_pol_sigma_r2"/>
</dbReference>
<dbReference type="SUPFAM" id="SSF88659">
    <property type="entry name" value="Sigma3 and sigma4 domains of RNA polymerase sigma factors"/>
    <property type="match status" value="1"/>
</dbReference>
<dbReference type="Pfam" id="PF04542">
    <property type="entry name" value="Sigma70_r2"/>
    <property type="match status" value="1"/>
</dbReference>
<sequence length="199" mass="23360">MRDSVHHKLSVVWSEKIQVFETAFNEYWNELYRHAFRKTQAEDVSKDLVQEAFMVLWDNLDKLGDAQEILPFLYGTLRNKTLREFEKSEIHLRYTQSAVITDSPFDPSSENLLLNQELEAVISGEVEKMPGRMKEIYLLKKEDNFSIREIAEKLDLSEQTVKNQLQNAYGRLRLCLKDYNSPITMVGFIVCYTPLLLHH</sequence>
<organism evidence="7 8">
    <name type="scientific">Mucilaginibacter celer</name>
    <dbReference type="NCBI Taxonomy" id="2305508"/>
    <lineage>
        <taxon>Bacteria</taxon>
        <taxon>Pseudomonadati</taxon>
        <taxon>Bacteroidota</taxon>
        <taxon>Sphingobacteriia</taxon>
        <taxon>Sphingobacteriales</taxon>
        <taxon>Sphingobacteriaceae</taxon>
        <taxon>Mucilaginibacter</taxon>
    </lineage>
</organism>
<dbReference type="GO" id="GO:0016987">
    <property type="term" value="F:sigma factor activity"/>
    <property type="evidence" value="ECO:0007669"/>
    <property type="project" value="UniProtKB-KW"/>
</dbReference>
<dbReference type="Gene3D" id="1.10.1740.10">
    <property type="match status" value="1"/>
</dbReference>
<dbReference type="EMBL" id="CP032869">
    <property type="protein sequence ID" value="AYL96477.1"/>
    <property type="molecule type" value="Genomic_DNA"/>
</dbReference>
<evidence type="ECO:0000256" key="4">
    <source>
        <dbReference type="ARBA" id="ARBA00023163"/>
    </source>
</evidence>
<keyword evidence="8" id="KW-1185">Reference proteome</keyword>
<name>A0A494VME6_9SPHI</name>
<evidence type="ECO:0000256" key="1">
    <source>
        <dbReference type="ARBA" id="ARBA00010641"/>
    </source>
</evidence>